<sequence length="253" mass="27455">MAVGAAKGGRHEWPSTSLLGRLSGAAGADLLEQGTAMVYPKHRTLLREGDGGRHLLLLTRGVVKVTSRHEAGVDMLLGIRVAGDVVGEMAAFEDRPRCGTVVACGEVTARVIPLPDLERFLARRPEAMKPLMAMLSARLRTSNQRRIESRLYEAPVRLARILLELVRTHGLPIPGHGERRQEIGVTISQPELASLCGLALPTAEKVLATLSTTGLVERSYRRITVCDVPGLMTFAKVFPESPYWDGFPPPPAT</sequence>
<keyword evidence="3" id="KW-0804">Transcription</keyword>
<dbReference type="GO" id="GO:0005829">
    <property type="term" value="C:cytosol"/>
    <property type="evidence" value="ECO:0007669"/>
    <property type="project" value="TreeGrafter"/>
</dbReference>
<feature type="domain" description="Cyclic nucleotide-binding" evidence="4">
    <location>
        <begin position="18"/>
        <end position="138"/>
    </location>
</feature>
<dbReference type="Gene3D" id="2.60.120.10">
    <property type="entry name" value="Jelly Rolls"/>
    <property type="match status" value="1"/>
</dbReference>
<accession>A0A1I1ZQD2</accession>
<protein>
    <submittedName>
        <fullName evidence="6">cAMP-binding domain of CRP or a regulatory subunit of cAMP-dependent protein kinases</fullName>
    </submittedName>
</protein>
<evidence type="ECO:0000259" key="5">
    <source>
        <dbReference type="PROSITE" id="PS51063"/>
    </source>
</evidence>
<dbReference type="Pfam" id="PF00027">
    <property type="entry name" value="cNMP_binding"/>
    <property type="match status" value="1"/>
</dbReference>
<organism evidence="6 7">
    <name type="scientific">Actinacidiphila alni</name>
    <dbReference type="NCBI Taxonomy" id="380248"/>
    <lineage>
        <taxon>Bacteria</taxon>
        <taxon>Bacillati</taxon>
        <taxon>Actinomycetota</taxon>
        <taxon>Actinomycetes</taxon>
        <taxon>Kitasatosporales</taxon>
        <taxon>Streptomycetaceae</taxon>
        <taxon>Actinacidiphila</taxon>
    </lineage>
</organism>
<dbReference type="Gene3D" id="1.10.10.10">
    <property type="entry name" value="Winged helix-like DNA-binding domain superfamily/Winged helix DNA-binding domain"/>
    <property type="match status" value="1"/>
</dbReference>
<dbReference type="InterPro" id="IPR050397">
    <property type="entry name" value="Env_Response_Regulators"/>
</dbReference>
<keyword evidence="6" id="KW-0418">Kinase</keyword>
<gene>
    <name evidence="6" type="ORF">SAMN05216251_102539</name>
</gene>
<dbReference type="PROSITE" id="PS50042">
    <property type="entry name" value="CNMP_BINDING_3"/>
    <property type="match status" value="1"/>
</dbReference>
<dbReference type="SMART" id="SM00100">
    <property type="entry name" value="cNMP"/>
    <property type="match status" value="1"/>
</dbReference>
<dbReference type="SUPFAM" id="SSF46785">
    <property type="entry name" value="Winged helix' DNA-binding domain"/>
    <property type="match status" value="1"/>
</dbReference>
<evidence type="ECO:0000256" key="3">
    <source>
        <dbReference type="ARBA" id="ARBA00023163"/>
    </source>
</evidence>
<keyword evidence="2" id="KW-0238">DNA-binding</keyword>
<feature type="domain" description="HTH crp-type" evidence="5">
    <location>
        <begin position="152"/>
        <end position="229"/>
    </location>
</feature>
<keyword evidence="1" id="KW-0805">Transcription regulation</keyword>
<dbReference type="PROSITE" id="PS51063">
    <property type="entry name" value="HTH_CRP_2"/>
    <property type="match status" value="1"/>
</dbReference>
<dbReference type="InterPro" id="IPR036390">
    <property type="entry name" value="WH_DNA-bd_sf"/>
</dbReference>
<dbReference type="GO" id="GO:0003677">
    <property type="term" value="F:DNA binding"/>
    <property type="evidence" value="ECO:0007669"/>
    <property type="project" value="UniProtKB-KW"/>
</dbReference>
<name>A0A1I1ZQD2_9ACTN</name>
<dbReference type="Proteomes" id="UP000199323">
    <property type="component" value="Unassembled WGS sequence"/>
</dbReference>
<evidence type="ECO:0000256" key="2">
    <source>
        <dbReference type="ARBA" id="ARBA00023125"/>
    </source>
</evidence>
<dbReference type="AlphaFoldDB" id="A0A1I1ZQD2"/>
<dbReference type="CDD" id="cd00038">
    <property type="entry name" value="CAP_ED"/>
    <property type="match status" value="1"/>
</dbReference>
<evidence type="ECO:0000259" key="4">
    <source>
        <dbReference type="PROSITE" id="PS50042"/>
    </source>
</evidence>
<evidence type="ECO:0000256" key="1">
    <source>
        <dbReference type="ARBA" id="ARBA00023015"/>
    </source>
</evidence>
<keyword evidence="6" id="KW-0808">Transferase</keyword>
<proteinExistence type="predicted"/>
<evidence type="ECO:0000313" key="6">
    <source>
        <dbReference type="EMBL" id="SFE33875.1"/>
    </source>
</evidence>
<dbReference type="Pfam" id="PF13545">
    <property type="entry name" value="HTH_Crp_2"/>
    <property type="match status" value="1"/>
</dbReference>
<dbReference type="PANTHER" id="PTHR24567">
    <property type="entry name" value="CRP FAMILY TRANSCRIPTIONAL REGULATORY PROTEIN"/>
    <property type="match status" value="1"/>
</dbReference>
<dbReference type="InterPro" id="IPR000595">
    <property type="entry name" value="cNMP-bd_dom"/>
</dbReference>
<dbReference type="InterPro" id="IPR036388">
    <property type="entry name" value="WH-like_DNA-bd_sf"/>
</dbReference>
<dbReference type="InterPro" id="IPR014710">
    <property type="entry name" value="RmlC-like_jellyroll"/>
</dbReference>
<reference evidence="6 7" key="1">
    <citation type="submission" date="2016-10" db="EMBL/GenBank/DDBJ databases">
        <authorList>
            <person name="de Groot N.N."/>
        </authorList>
    </citation>
    <scope>NUCLEOTIDE SEQUENCE [LARGE SCALE GENOMIC DNA]</scope>
    <source>
        <strain evidence="6 7">CGMCC 4.3510</strain>
    </source>
</reference>
<evidence type="ECO:0000313" key="7">
    <source>
        <dbReference type="Proteomes" id="UP000199323"/>
    </source>
</evidence>
<dbReference type="InterPro" id="IPR012318">
    <property type="entry name" value="HTH_CRP"/>
</dbReference>
<dbReference type="EMBL" id="FONG01000002">
    <property type="protein sequence ID" value="SFE33875.1"/>
    <property type="molecule type" value="Genomic_DNA"/>
</dbReference>
<dbReference type="SUPFAM" id="SSF51206">
    <property type="entry name" value="cAMP-binding domain-like"/>
    <property type="match status" value="1"/>
</dbReference>
<dbReference type="InterPro" id="IPR018490">
    <property type="entry name" value="cNMP-bd_dom_sf"/>
</dbReference>
<dbReference type="PANTHER" id="PTHR24567:SF68">
    <property type="entry name" value="DNA-BINDING TRANSCRIPTIONAL DUAL REGULATOR CRP"/>
    <property type="match status" value="1"/>
</dbReference>
<dbReference type="GO" id="GO:0003700">
    <property type="term" value="F:DNA-binding transcription factor activity"/>
    <property type="evidence" value="ECO:0007669"/>
    <property type="project" value="TreeGrafter"/>
</dbReference>
<keyword evidence="7" id="KW-1185">Reference proteome</keyword>
<dbReference type="STRING" id="380248.SAMN05216251_102539"/>
<dbReference type="GO" id="GO:0016301">
    <property type="term" value="F:kinase activity"/>
    <property type="evidence" value="ECO:0007669"/>
    <property type="project" value="UniProtKB-KW"/>
</dbReference>